<dbReference type="InterPro" id="IPR019734">
    <property type="entry name" value="TPR_rpt"/>
</dbReference>
<dbReference type="InterPro" id="IPR051012">
    <property type="entry name" value="CellSynth/LPSAsmb/PSIAsmb"/>
</dbReference>
<organism evidence="4 5">
    <name type="scientific">Caldalkalibacillus thermarum (strain TA2.A1)</name>
    <dbReference type="NCBI Taxonomy" id="986075"/>
    <lineage>
        <taxon>Bacteria</taxon>
        <taxon>Bacillati</taxon>
        <taxon>Bacillota</taxon>
        <taxon>Bacilli</taxon>
        <taxon>Bacillales</taxon>
        <taxon>Bacillaceae</taxon>
        <taxon>Caldalkalibacillus</taxon>
    </lineage>
</organism>
<dbReference type="PANTHER" id="PTHR45586">
    <property type="entry name" value="TPR REPEAT-CONTAINING PROTEIN PA4667"/>
    <property type="match status" value="1"/>
</dbReference>
<protein>
    <submittedName>
        <fullName evidence="4">Tetratricopeptide TPR_2 repeat-containing protein</fullName>
    </submittedName>
</protein>
<feature type="repeat" description="TPR" evidence="3">
    <location>
        <begin position="186"/>
        <end position="219"/>
    </location>
</feature>
<dbReference type="Proteomes" id="UP000010716">
    <property type="component" value="Unassembled WGS sequence"/>
</dbReference>
<evidence type="ECO:0000256" key="2">
    <source>
        <dbReference type="ARBA" id="ARBA00022803"/>
    </source>
</evidence>
<dbReference type="SUPFAM" id="SSF48452">
    <property type="entry name" value="TPR-like"/>
    <property type="match status" value="2"/>
</dbReference>
<evidence type="ECO:0000256" key="3">
    <source>
        <dbReference type="PROSITE-ProRule" id="PRU00339"/>
    </source>
</evidence>
<dbReference type="OrthoDB" id="600613at2"/>
<evidence type="ECO:0000313" key="5">
    <source>
        <dbReference type="Proteomes" id="UP000010716"/>
    </source>
</evidence>
<dbReference type="Pfam" id="PF14559">
    <property type="entry name" value="TPR_19"/>
    <property type="match status" value="1"/>
</dbReference>
<dbReference type="AlphaFoldDB" id="F5L3J0"/>
<feature type="repeat" description="TPR" evidence="3">
    <location>
        <begin position="20"/>
        <end position="53"/>
    </location>
</feature>
<keyword evidence="1" id="KW-0677">Repeat</keyword>
<accession>F5L3J0</accession>
<dbReference type="eggNOG" id="COG0457">
    <property type="taxonomic scope" value="Bacteria"/>
</dbReference>
<evidence type="ECO:0000313" key="4">
    <source>
        <dbReference type="EMBL" id="EGL84100.1"/>
    </source>
</evidence>
<gene>
    <name evidence="4" type="ORF">CathTA2_0349</name>
</gene>
<reference evidence="4 5" key="1">
    <citation type="journal article" date="2011" name="J. Bacteriol.">
        <title>Draft genome sequence of the thermoalkaliphilic Caldalkalibacillus thermarum strain TA2.A1.</title>
        <authorList>
            <person name="Kalamorz F."/>
            <person name="Keis S."/>
            <person name="McMillan D.G."/>
            <person name="Olsson K."/>
            <person name="Stanton J.A."/>
            <person name="Stockwell P."/>
            <person name="Black M.A."/>
            <person name="Klingeman D.M."/>
            <person name="Land M.L."/>
            <person name="Han C.S."/>
            <person name="Martin S.L."/>
            <person name="Becher S.A."/>
            <person name="Peddie C.J."/>
            <person name="Morgan H.W."/>
            <person name="Matthies D."/>
            <person name="Preiss L."/>
            <person name="Meier T."/>
            <person name="Brown S.D."/>
            <person name="Cook G.M."/>
        </authorList>
    </citation>
    <scope>NUCLEOTIDE SEQUENCE [LARGE SCALE GENOMIC DNA]</scope>
    <source>
        <strain evidence="4 5">TA2.A1</strain>
    </source>
</reference>
<dbReference type="PROSITE" id="PS50005">
    <property type="entry name" value="TPR"/>
    <property type="match status" value="2"/>
</dbReference>
<proteinExistence type="predicted"/>
<dbReference type="RefSeq" id="WP_007502508.1">
    <property type="nucleotide sequence ID" value="NZ_AFCE01000047.1"/>
</dbReference>
<dbReference type="PANTHER" id="PTHR45586:SF1">
    <property type="entry name" value="LIPOPOLYSACCHARIDE ASSEMBLY PROTEIN B"/>
    <property type="match status" value="1"/>
</dbReference>
<sequence>MSKTNQTHKQNNIIAVPFDADFFFERGLRHMKRSNFQRALKYFQRCVQCDPHQPKYMIHLAAVYAELEQYEQSNHWLFKVINEVDKDIHECYYYLANNFAHMGEMEQAEHYVLKYLKQDPDGVYSEEAEELLDYICFELERAPKELDEEYRMIEQHEQARFCLEQGRFVEAAKILEEMVETYPSFLAARNNLALSYYYLGEWDKALAVIDNILEEEPCNLHALCNLAVFLTHQDEHERAQTIINGLKKVLPIHPDHHYKLATTLGILGEDERAYELFTILSRRGLQDEVILYHYLAVAAFNTKRWETAEAAWKKVQKLDPQGEVADYYLELLKRPEVKHSGRRLPYHYQLPYAEQWRKNKWFANGRLPQSVMNDPVIRSSIFWALKHGDVKTKIQVIQSLPLFADQEVEKALKALLQDPQETEYLKVLALFVLRQMGVAIEEEETDAIHWIGHWRKVIDCLDEHMACLGNERYLQEAYLVWMHFLRLSYPRLPVIRKPEAWAAAVEYVVMSMNNHRCLKKEMAHKYGVSVSALSRNVEVLQESISLDMVSKKD</sequence>
<dbReference type="EMBL" id="AFCE01000047">
    <property type="protein sequence ID" value="EGL84100.1"/>
    <property type="molecule type" value="Genomic_DNA"/>
</dbReference>
<dbReference type="InterPro" id="IPR011990">
    <property type="entry name" value="TPR-like_helical_dom_sf"/>
</dbReference>
<comment type="caution">
    <text evidence="4">The sequence shown here is derived from an EMBL/GenBank/DDBJ whole genome shotgun (WGS) entry which is preliminary data.</text>
</comment>
<name>F5L3J0_CALTT</name>
<keyword evidence="2 3" id="KW-0802">TPR repeat</keyword>
<evidence type="ECO:0000256" key="1">
    <source>
        <dbReference type="ARBA" id="ARBA00022737"/>
    </source>
</evidence>
<dbReference type="Gene3D" id="1.25.40.10">
    <property type="entry name" value="Tetratricopeptide repeat domain"/>
    <property type="match status" value="3"/>
</dbReference>
<dbReference type="SMART" id="SM00028">
    <property type="entry name" value="TPR"/>
    <property type="match status" value="5"/>
</dbReference>